<dbReference type="OrthoDB" id="4473401at2759"/>
<dbReference type="SUPFAM" id="SSF57362">
    <property type="entry name" value="BPTI-like"/>
    <property type="match status" value="2"/>
</dbReference>
<dbReference type="EMBL" id="NHMN01024249">
    <property type="protein sequence ID" value="PZC87394.1"/>
    <property type="molecule type" value="Genomic_DNA"/>
</dbReference>
<dbReference type="Proteomes" id="UP000249218">
    <property type="component" value="Unassembled WGS sequence"/>
</dbReference>
<evidence type="ECO:0000259" key="4">
    <source>
        <dbReference type="PROSITE" id="PS50279"/>
    </source>
</evidence>
<feature type="domain" description="BPTI/Kunitz inhibitor" evidence="4">
    <location>
        <begin position="27"/>
        <end position="77"/>
    </location>
</feature>
<dbReference type="Gene3D" id="4.10.410.10">
    <property type="entry name" value="Pancreatic trypsin inhibitor Kunitz domain"/>
    <property type="match status" value="2"/>
</dbReference>
<dbReference type="InterPro" id="IPR036880">
    <property type="entry name" value="Kunitz_BPTI_sf"/>
</dbReference>
<evidence type="ECO:0000256" key="2">
    <source>
        <dbReference type="ARBA" id="ARBA00022900"/>
    </source>
</evidence>
<reference evidence="5 6" key="1">
    <citation type="journal article" date="2017" name="BMC Biol.">
        <title>Genomic innovations, transcriptional plasticity and gene loss underlying the evolution and divergence of two highly polyphagous and invasive Helicoverpa pest species.</title>
        <authorList>
            <person name="Pearce S.L."/>
            <person name="Clarke D.F."/>
            <person name="East P.D."/>
            <person name="Elfekih S."/>
            <person name="Gordon K.H."/>
            <person name="Jermiin L.S."/>
            <person name="McGaughran A."/>
            <person name="Oakeshott J.G."/>
            <person name="Papanikolaou A."/>
            <person name="Perera O.P."/>
            <person name="Rane R.V."/>
            <person name="Richards S."/>
            <person name="Tay W.T."/>
            <person name="Walsh T.K."/>
            <person name="Anderson A."/>
            <person name="Anderson C.J."/>
            <person name="Asgari S."/>
            <person name="Board P.G."/>
            <person name="Bretschneider A."/>
            <person name="Campbell P.M."/>
            <person name="Chertemps T."/>
            <person name="Christeller J.T."/>
            <person name="Coppin C.W."/>
            <person name="Downes S.J."/>
            <person name="Duan G."/>
            <person name="Farnsworth C.A."/>
            <person name="Good R.T."/>
            <person name="Han L.B."/>
            <person name="Han Y.C."/>
            <person name="Hatje K."/>
            <person name="Horne I."/>
            <person name="Huang Y.P."/>
            <person name="Hughes D.S."/>
            <person name="Jacquin-Joly E."/>
            <person name="James W."/>
            <person name="Jhangiani S."/>
            <person name="Kollmar M."/>
            <person name="Kuwar S.S."/>
            <person name="Li S."/>
            <person name="Liu N.Y."/>
            <person name="Maibeche M.T."/>
            <person name="Miller J.R."/>
            <person name="Montagne N."/>
            <person name="Perry T."/>
            <person name="Qu J."/>
            <person name="Song S.V."/>
            <person name="Sutton G.G."/>
            <person name="Vogel H."/>
            <person name="Walenz B.P."/>
            <person name="Xu W."/>
            <person name="Zhang H.J."/>
            <person name="Zou Z."/>
            <person name="Batterham P."/>
            <person name="Edwards O.R."/>
            <person name="Feyereisen R."/>
            <person name="Gibbs R.A."/>
            <person name="Heckel D.G."/>
            <person name="McGrath A."/>
            <person name="Robin C."/>
            <person name="Scherer S.E."/>
            <person name="Worley K.C."/>
            <person name="Wu Y.D."/>
        </authorList>
    </citation>
    <scope>NUCLEOTIDE SEQUENCE [LARGE SCALE GENOMIC DNA]</scope>
    <source>
        <strain evidence="5">Harm_GR_Male_#8</strain>
        <tissue evidence="5">Whole organism</tissue>
    </source>
</reference>
<dbReference type="PRINTS" id="PR00759">
    <property type="entry name" value="BASICPTASE"/>
</dbReference>
<comment type="caution">
    <text evidence="5">The sequence shown here is derived from an EMBL/GenBank/DDBJ whole genome shotgun (WGS) entry which is preliminary data.</text>
</comment>
<dbReference type="Pfam" id="PF00014">
    <property type="entry name" value="Kunitz_BPTI"/>
    <property type="match status" value="2"/>
</dbReference>
<evidence type="ECO:0000256" key="1">
    <source>
        <dbReference type="ARBA" id="ARBA00022690"/>
    </source>
</evidence>
<dbReference type="InterPro" id="IPR002223">
    <property type="entry name" value="Kunitz_BPTI"/>
</dbReference>
<dbReference type="AlphaFoldDB" id="A0A2W1CP64"/>
<dbReference type="PROSITE" id="PS00280">
    <property type="entry name" value="BPTI_KUNITZ_1"/>
    <property type="match status" value="1"/>
</dbReference>
<dbReference type="CDD" id="cd00109">
    <property type="entry name" value="Kunitz-type"/>
    <property type="match status" value="2"/>
</dbReference>
<keyword evidence="2" id="KW-0722">Serine protease inhibitor</keyword>
<name>A0A2W1CP64_HELAM</name>
<keyword evidence="1" id="KW-0646">Protease inhibitor</keyword>
<dbReference type="PROSITE" id="PS50279">
    <property type="entry name" value="BPTI_KUNITZ_2"/>
    <property type="match status" value="2"/>
</dbReference>
<dbReference type="GO" id="GO:0004867">
    <property type="term" value="F:serine-type endopeptidase inhibitor activity"/>
    <property type="evidence" value="ECO:0007669"/>
    <property type="project" value="UniProtKB-KW"/>
</dbReference>
<dbReference type="SMART" id="SM00131">
    <property type="entry name" value="KU"/>
    <property type="match status" value="2"/>
</dbReference>
<organism evidence="5 6">
    <name type="scientific">Helicoverpa armigera</name>
    <name type="common">Cotton bollworm</name>
    <name type="synonym">Heliothis armigera</name>
    <dbReference type="NCBI Taxonomy" id="29058"/>
    <lineage>
        <taxon>Eukaryota</taxon>
        <taxon>Metazoa</taxon>
        <taxon>Ecdysozoa</taxon>
        <taxon>Arthropoda</taxon>
        <taxon>Hexapoda</taxon>
        <taxon>Insecta</taxon>
        <taxon>Pterygota</taxon>
        <taxon>Neoptera</taxon>
        <taxon>Endopterygota</taxon>
        <taxon>Lepidoptera</taxon>
        <taxon>Glossata</taxon>
        <taxon>Ditrysia</taxon>
        <taxon>Noctuoidea</taxon>
        <taxon>Noctuidae</taxon>
        <taxon>Heliothinae</taxon>
        <taxon>Helicoverpa</taxon>
    </lineage>
</organism>
<keyword evidence="6" id="KW-1185">Reference proteome</keyword>
<dbReference type="InterPro" id="IPR050098">
    <property type="entry name" value="TFPI/VKTCI-like"/>
</dbReference>
<feature type="domain" description="BPTI/Kunitz inhibitor" evidence="4">
    <location>
        <begin position="92"/>
        <end position="142"/>
    </location>
</feature>
<evidence type="ECO:0000313" key="5">
    <source>
        <dbReference type="EMBL" id="PZC87394.1"/>
    </source>
</evidence>
<dbReference type="PANTHER" id="PTHR10083">
    <property type="entry name" value="KUNITZ-TYPE PROTEASE INHIBITOR-RELATED"/>
    <property type="match status" value="1"/>
</dbReference>
<evidence type="ECO:0000256" key="3">
    <source>
        <dbReference type="ARBA" id="ARBA00023157"/>
    </source>
</evidence>
<accession>A0A2W1CP64</accession>
<proteinExistence type="predicted"/>
<protein>
    <recommendedName>
        <fullName evidence="4">BPTI/Kunitz inhibitor domain-containing protein</fullName>
    </recommendedName>
</protein>
<evidence type="ECO:0000313" key="6">
    <source>
        <dbReference type="Proteomes" id="UP000249218"/>
    </source>
</evidence>
<gene>
    <name evidence="5" type="primary">HaOG216460</name>
    <name evidence="5" type="ORF">B5X24_HaOG216460</name>
</gene>
<sequence length="166" mass="18892">MRTAAVANNRLGGPHHHISVAARRKSCLLRADTGPCRADIVSWYYDAKKYRCYRFFWGGCQGNGNRFVTLRDCMNYCYLNDSMAGPRVPHFCSLAFDFGTCYGSYNRWAWDPLQKDCRRRLYSGCGGNQNNFETREECFATCVTGADNDINYVPTTCIPFTLPDAD</sequence>
<dbReference type="FunFam" id="4.10.410.10:FF:000020">
    <property type="entry name" value="Collagen, type VI, alpha 3"/>
    <property type="match status" value="1"/>
</dbReference>
<keyword evidence="3" id="KW-1015">Disulfide bond</keyword>
<dbReference type="InterPro" id="IPR020901">
    <property type="entry name" value="Prtase_inh_Kunz-CS"/>
</dbReference>